<evidence type="ECO:0000313" key="3">
    <source>
        <dbReference type="Proteomes" id="UP000682802"/>
    </source>
</evidence>
<sequence>MKKVISVFVLFISSLSVFPQEISHFNLIYDVRFDSYTSINSGETDNKFQFDHVFLGVYGAVSDQVNYTL</sequence>
<keyword evidence="3" id="KW-1185">Reference proteome</keyword>
<feature type="chain" id="PRO_5046209065" evidence="1">
    <location>
        <begin position="20"/>
        <end position="69"/>
    </location>
</feature>
<proteinExistence type="predicted"/>
<feature type="signal peptide" evidence="1">
    <location>
        <begin position="1"/>
        <end position="19"/>
    </location>
</feature>
<accession>A0ABX8GUK4</accession>
<name>A0ABX8GUK4_9BACT</name>
<gene>
    <name evidence="2" type="ORF">KM029_18500</name>
</gene>
<keyword evidence="1" id="KW-0732">Signal</keyword>
<dbReference type="EMBL" id="CP076128">
    <property type="protein sequence ID" value="QWG07270.1"/>
    <property type="molecule type" value="Genomic_DNA"/>
</dbReference>
<protein>
    <submittedName>
        <fullName evidence="2">Uncharacterized protein</fullName>
    </submittedName>
</protein>
<dbReference type="Proteomes" id="UP000682802">
    <property type="component" value="Chromosome 1"/>
</dbReference>
<evidence type="ECO:0000313" key="2">
    <source>
        <dbReference type="EMBL" id="QWG07270.1"/>
    </source>
</evidence>
<dbReference type="RefSeq" id="WP_144074669.1">
    <property type="nucleotide sequence ID" value="NZ_CP076128.1"/>
</dbReference>
<organism evidence="2 3">
    <name type="scientific">Flammeovirga kamogawensis</name>
    <dbReference type="NCBI Taxonomy" id="373891"/>
    <lineage>
        <taxon>Bacteria</taxon>
        <taxon>Pseudomonadati</taxon>
        <taxon>Bacteroidota</taxon>
        <taxon>Cytophagia</taxon>
        <taxon>Cytophagales</taxon>
        <taxon>Flammeovirgaceae</taxon>
        <taxon>Flammeovirga</taxon>
    </lineage>
</organism>
<reference evidence="2 3" key="1">
    <citation type="submission" date="2021-05" db="EMBL/GenBank/DDBJ databases">
        <title>Comparative genomic studies on the polysaccharide-degrading batcterial strains of the Flammeovirga genus.</title>
        <authorList>
            <person name="Zewei F."/>
            <person name="Zheng Z."/>
            <person name="Yu L."/>
            <person name="Ruyue G."/>
            <person name="Yanhong M."/>
            <person name="Yuanyuan C."/>
            <person name="Jingyan G."/>
            <person name="Wenjun H."/>
        </authorList>
    </citation>
    <scope>NUCLEOTIDE SEQUENCE [LARGE SCALE GENOMIC DNA]</scope>
    <source>
        <strain evidence="2 3">YS10</strain>
    </source>
</reference>
<evidence type="ECO:0000256" key="1">
    <source>
        <dbReference type="SAM" id="SignalP"/>
    </source>
</evidence>